<evidence type="ECO:0000256" key="3">
    <source>
        <dbReference type="ARBA" id="ARBA00022679"/>
    </source>
</evidence>
<dbReference type="SUPFAM" id="SSF47336">
    <property type="entry name" value="ACP-like"/>
    <property type="match status" value="1"/>
</dbReference>
<dbReference type="InterPro" id="IPR014031">
    <property type="entry name" value="Ketoacyl_synth_C"/>
</dbReference>
<dbReference type="SUPFAM" id="SSF52151">
    <property type="entry name" value="FabD/lysophospholipase-like"/>
    <property type="match status" value="1"/>
</dbReference>
<dbReference type="Pfam" id="PF00550">
    <property type="entry name" value="PP-binding"/>
    <property type="match status" value="1"/>
</dbReference>
<dbReference type="AlphaFoldDB" id="A0A426TZL8"/>
<evidence type="ECO:0000313" key="7">
    <source>
        <dbReference type="EMBL" id="RRR71697.1"/>
    </source>
</evidence>
<dbReference type="GO" id="GO:0031177">
    <property type="term" value="F:phosphopantetheine binding"/>
    <property type="evidence" value="ECO:0007669"/>
    <property type="project" value="InterPro"/>
</dbReference>
<evidence type="ECO:0000256" key="4">
    <source>
        <dbReference type="SAM" id="MobiDB-lite"/>
    </source>
</evidence>
<dbReference type="InterPro" id="IPR018201">
    <property type="entry name" value="Ketoacyl_synth_AS"/>
</dbReference>
<dbReference type="PROSITE" id="PS52004">
    <property type="entry name" value="KS3_2"/>
    <property type="match status" value="1"/>
</dbReference>
<dbReference type="Pfam" id="PF16197">
    <property type="entry name" value="KAsynt_C_assoc"/>
    <property type="match status" value="1"/>
</dbReference>
<feature type="compositionally biased region" description="Polar residues" evidence="4">
    <location>
        <begin position="830"/>
        <end position="840"/>
    </location>
</feature>
<dbReference type="SMART" id="SM00825">
    <property type="entry name" value="PKS_KS"/>
    <property type="match status" value="1"/>
</dbReference>
<name>A0A426TZL8_9CHLR</name>
<dbReference type="EMBL" id="RSAS01000433">
    <property type="protein sequence ID" value="RRR71697.1"/>
    <property type="molecule type" value="Genomic_DNA"/>
</dbReference>
<dbReference type="SUPFAM" id="SSF55048">
    <property type="entry name" value="Probable ACP-binding domain of malonyl-CoA ACP transacylase"/>
    <property type="match status" value="1"/>
</dbReference>
<dbReference type="Pfam" id="PF00109">
    <property type="entry name" value="ketoacyl-synt"/>
    <property type="match status" value="1"/>
</dbReference>
<feature type="domain" description="Ketosynthase family 3 (KS3)" evidence="6">
    <location>
        <begin position="229"/>
        <end position="649"/>
    </location>
</feature>
<keyword evidence="2" id="KW-0597">Phosphoprotein</keyword>
<evidence type="ECO:0000256" key="2">
    <source>
        <dbReference type="ARBA" id="ARBA00022553"/>
    </source>
</evidence>
<dbReference type="InterPro" id="IPR006162">
    <property type="entry name" value="Ppantetheine_attach_site"/>
</dbReference>
<dbReference type="InterPro" id="IPR050091">
    <property type="entry name" value="PKS_NRPS_Biosynth_Enz"/>
</dbReference>
<evidence type="ECO:0000259" key="6">
    <source>
        <dbReference type="PROSITE" id="PS52004"/>
    </source>
</evidence>
<feature type="compositionally biased region" description="Gly residues" evidence="4">
    <location>
        <begin position="1174"/>
        <end position="1184"/>
    </location>
</feature>
<protein>
    <submittedName>
        <fullName evidence="7">Acyltransferase domain-containing protein</fullName>
    </submittedName>
</protein>
<dbReference type="GO" id="GO:0004312">
    <property type="term" value="F:fatty acid synthase activity"/>
    <property type="evidence" value="ECO:0007669"/>
    <property type="project" value="TreeGrafter"/>
</dbReference>
<dbReference type="SUPFAM" id="SSF53901">
    <property type="entry name" value="Thiolase-like"/>
    <property type="match status" value="1"/>
</dbReference>
<dbReference type="Gene3D" id="3.40.47.10">
    <property type="match status" value="1"/>
</dbReference>
<dbReference type="FunFam" id="3.40.366.10:FF:000002">
    <property type="entry name" value="Probable polyketide synthase 2"/>
    <property type="match status" value="1"/>
</dbReference>
<comment type="caution">
    <text evidence="7">The sequence shown here is derived from an EMBL/GenBank/DDBJ whole genome shotgun (WGS) entry which is preliminary data.</text>
</comment>
<dbReference type="InterPro" id="IPR016035">
    <property type="entry name" value="Acyl_Trfase/lysoPLipase"/>
</dbReference>
<dbReference type="Gene3D" id="1.10.1200.10">
    <property type="entry name" value="ACP-like"/>
    <property type="match status" value="1"/>
</dbReference>
<reference evidence="7 8" key="1">
    <citation type="submission" date="2018-12" db="EMBL/GenBank/DDBJ databases">
        <title>Genome Sequence of Candidatus Viridilinea halotolerans isolated from saline sulfide-rich spring.</title>
        <authorList>
            <person name="Grouzdev D.S."/>
            <person name="Burganskaya E.I."/>
            <person name="Krutkina M.S."/>
            <person name="Sukhacheva M.V."/>
            <person name="Gorlenko V.M."/>
        </authorList>
    </citation>
    <scope>NUCLEOTIDE SEQUENCE [LARGE SCALE GENOMIC DNA]</scope>
    <source>
        <strain evidence="7">Chok-6</strain>
    </source>
</reference>
<dbReference type="InterPro" id="IPR001227">
    <property type="entry name" value="Ac_transferase_dom_sf"/>
</dbReference>
<dbReference type="Gene3D" id="3.30.70.3290">
    <property type="match status" value="2"/>
</dbReference>
<dbReference type="InterPro" id="IPR036736">
    <property type="entry name" value="ACP-like_sf"/>
</dbReference>
<dbReference type="PANTHER" id="PTHR43775:SF51">
    <property type="entry name" value="INACTIVE PHENOLPHTHIOCEROL SYNTHESIS POLYKETIDE SYNTHASE TYPE I PKS1-RELATED"/>
    <property type="match status" value="1"/>
</dbReference>
<dbReference type="CDD" id="cd00833">
    <property type="entry name" value="PKS"/>
    <property type="match status" value="1"/>
</dbReference>
<dbReference type="InterPro" id="IPR014043">
    <property type="entry name" value="Acyl_transferase_dom"/>
</dbReference>
<dbReference type="FunFam" id="3.40.47.10:FF:000019">
    <property type="entry name" value="Polyketide synthase type I"/>
    <property type="match status" value="1"/>
</dbReference>
<feature type="region of interest" description="Disordered" evidence="4">
    <location>
        <begin position="1153"/>
        <end position="1190"/>
    </location>
</feature>
<dbReference type="PROSITE" id="PS50075">
    <property type="entry name" value="CARRIER"/>
    <property type="match status" value="1"/>
</dbReference>
<dbReference type="InterPro" id="IPR009081">
    <property type="entry name" value="PP-bd_ACP"/>
</dbReference>
<dbReference type="SMART" id="SM00827">
    <property type="entry name" value="PKS_AT"/>
    <property type="match status" value="1"/>
</dbReference>
<evidence type="ECO:0000256" key="1">
    <source>
        <dbReference type="ARBA" id="ARBA00022450"/>
    </source>
</evidence>
<keyword evidence="7" id="KW-0012">Acyltransferase</keyword>
<feature type="non-terminal residue" evidence="7">
    <location>
        <position position="1190"/>
    </location>
</feature>
<dbReference type="InterPro" id="IPR014030">
    <property type="entry name" value="Ketoacyl_synth_N"/>
</dbReference>
<dbReference type="InterPro" id="IPR032821">
    <property type="entry name" value="PKS_assoc"/>
</dbReference>
<dbReference type="Pfam" id="PF22621">
    <property type="entry name" value="CurL-like_PKS_C"/>
    <property type="match status" value="1"/>
</dbReference>
<keyword evidence="1" id="KW-0596">Phosphopantetheine</keyword>
<evidence type="ECO:0000259" key="5">
    <source>
        <dbReference type="PROSITE" id="PS50075"/>
    </source>
</evidence>
<dbReference type="Proteomes" id="UP000280307">
    <property type="component" value="Unassembled WGS sequence"/>
</dbReference>
<proteinExistence type="predicted"/>
<dbReference type="SMART" id="SM00823">
    <property type="entry name" value="PKS_PP"/>
    <property type="match status" value="1"/>
</dbReference>
<dbReference type="Gene3D" id="3.40.366.10">
    <property type="entry name" value="Malonyl-Coenzyme A Acyl Carrier Protein, domain 2"/>
    <property type="match status" value="1"/>
</dbReference>
<organism evidence="7 8">
    <name type="scientific">Candidatus Viridilinea halotolerans</name>
    <dbReference type="NCBI Taxonomy" id="2491704"/>
    <lineage>
        <taxon>Bacteria</taxon>
        <taxon>Bacillati</taxon>
        <taxon>Chloroflexota</taxon>
        <taxon>Chloroflexia</taxon>
        <taxon>Chloroflexales</taxon>
        <taxon>Chloroflexineae</taxon>
        <taxon>Oscillochloridaceae</taxon>
        <taxon>Candidatus Viridilinea</taxon>
    </lineage>
</organism>
<dbReference type="PROSITE" id="PS00012">
    <property type="entry name" value="PHOSPHOPANTETHEINE"/>
    <property type="match status" value="1"/>
</dbReference>
<keyword evidence="3 7" id="KW-0808">Transferase</keyword>
<accession>A0A426TZL8</accession>
<dbReference type="GO" id="GO:0006633">
    <property type="term" value="P:fatty acid biosynthetic process"/>
    <property type="evidence" value="ECO:0007669"/>
    <property type="project" value="InterPro"/>
</dbReference>
<dbReference type="PANTHER" id="PTHR43775">
    <property type="entry name" value="FATTY ACID SYNTHASE"/>
    <property type="match status" value="1"/>
</dbReference>
<sequence>MLSSLGRLYERGVAVNWSALHEGQVRRKIAMPTYPFQRQRYWIGDEAQGARRDRAALVGQDAAGVLAQLVAEHGFTSDEQAVAARVLAALTTMQQERAQAVAVVPKESAAPLISAPRQTLANLLVALPPSERRERMVHLVQEVVLRVLGMRALPERQIGFKELGMDSLLALEVRRMLESYVEQPLPATLAFEYPTVEALGDYLLTVLALALEKEQVAQGPVVGAVTSITEPLAIISMACRLPGATTPEEFWGLLHAGRDHVQVVPSSRWRIDDYYAPERPTAGKVYTREGSFLEQVDQFDPGFFRIAPREAMGMDPQHRLLLEVSWELLERAGLDPQALRGSRSGVFVGIGEREYGHLQVGSDVAQIASHAATASGHSIAAGRIAYTLGLQGPTLAVDTACSSSLVAIHLACQSLRLGECDLALAGGVNLLLSPTTFVAYAQIQALAPDGRCKTFDAAADGYGRGEGVGMVLLKRLADAERDGDAILAIIRGSAINHDGPSSGLTVPNKMAQEQLLRAALVNANVAASEVGYIEAHGTGTPLGDPLELRALGAVFGERKEPLLVGSVKTNIGHLEEAAGVAGLMKLVLALQHATIPPHLRFQTPNPHIDWAALPLAVPTRATMWPQARRIGGVSSFGISGTNAHVVVEGWDGPHPLAPSPASVHGRTEHSLGKPRIGDWAAPDGPHPPAPLSHVVGEGDGRVRADYHLLPIAAKDAAALVDYVTRYLIFLDGHPDVDVGDLCYTAQVGRSHFAQRLAVVAGSVEELRAGLARVDPLTLTPLPPSPASGRGGSAADGNISLPEVRGETKNHDAFAPLPQRGRGVGGEGHPSQPQSLSVTPGTSPPKIAFLFTGQGSQYAGMGLALYANEPIFRAALDQCAALLADELDRPLHEILADPEVIDQTRYTQPALFALEYALAQLWLAWGIEPQVLIGHSVGELVAACLAGVFSLEDGLKLVAARGRLMGALPTGGAMLAVATSEARVREVIAPHTGAVSIAAINGPTSVVISGEGEVVRALGASFAAEGIKTNELTVSHAFHSPLMEPMLEEFRRVAEGVAWRRGEQRTGEQRTGEVSGSLLSEIGLRTTRARLISNVTGTFAGDEVATADYWVRHVRETVRFADGVATLFEAGVNVFLEVGPKPVLLGMVGEQGSGVRGQGSGVRGQEAGSREQGAGVRGQGSGVRGQGSDRK</sequence>
<dbReference type="Pfam" id="PF02801">
    <property type="entry name" value="Ketoacyl-synt_C"/>
    <property type="match status" value="1"/>
</dbReference>
<dbReference type="Pfam" id="PF00698">
    <property type="entry name" value="Acyl_transf_1"/>
    <property type="match status" value="1"/>
</dbReference>
<gene>
    <name evidence="7" type="ORF">EI684_11205</name>
</gene>
<dbReference type="InterPro" id="IPR016039">
    <property type="entry name" value="Thiolase-like"/>
</dbReference>
<dbReference type="GO" id="GO:0004315">
    <property type="term" value="F:3-oxoacyl-[acyl-carrier-protein] synthase activity"/>
    <property type="evidence" value="ECO:0007669"/>
    <property type="project" value="InterPro"/>
</dbReference>
<evidence type="ECO:0000313" key="8">
    <source>
        <dbReference type="Proteomes" id="UP000280307"/>
    </source>
</evidence>
<dbReference type="InterPro" id="IPR016036">
    <property type="entry name" value="Malonyl_transacylase_ACP-bd"/>
</dbReference>
<dbReference type="InterPro" id="IPR020841">
    <property type="entry name" value="PKS_Beta-ketoAc_synthase_dom"/>
</dbReference>
<feature type="domain" description="Carrier" evidence="5">
    <location>
        <begin position="131"/>
        <end position="207"/>
    </location>
</feature>
<dbReference type="InterPro" id="IPR020806">
    <property type="entry name" value="PKS_PP-bd"/>
</dbReference>
<feature type="region of interest" description="Disordered" evidence="4">
    <location>
        <begin position="775"/>
        <end position="840"/>
    </location>
</feature>
<dbReference type="PROSITE" id="PS00606">
    <property type="entry name" value="KS3_1"/>
    <property type="match status" value="1"/>
</dbReference>